<feature type="chain" id="PRO_5007810505" description="MxaA protein" evidence="2">
    <location>
        <begin position="23"/>
        <end position="287"/>
    </location>
</feature>
<evidence type="ECO:0008006" key="5">
    <source>
        <dbReference type="Google" id="ProtNLM"/>
    </source>
</evidence>
<dbReference type="RefSeq" id="WP_060856200.1">
    <property type="nucleotide sequence ID" value="NZ_FCOC02000008.1"/>
</dbReference>
<keyword evidence="1" id="KW-0472">Membrane</keyword>
<feature type="transmembrane region" description="Helical" evidence="1">
    <location>
        <begin position="155"/>
        <end position="173"/>
    </location>
</feature>
<reference evidence="3 4" key="1">
    <citation type="submission" date="2016-01" db="EMBL/GenBank/DDBJ databases">
        <authorList>
            <person name="Oliw E.H."/>
        </authorList>
    </citation>
    <scope>NUCLEOTIDE SEQUENCE [LARGE SCALE GENOMIC DNA]</scope>
    <source>
        <strain evidence="3">LMG 22029</strain>
    </source>
</reference>
<dbReference type="Proteomes" id="UP000054893">
    <property type="component" value="Unassembled WGS sequence"/>
</dbReference>
<protein>
    <recommendedName>
        <fullName evidence="5">MxaA protein</fullName>
    </recommendedName>
</protein>
<evidence type="ECO:0000256" key="2">
    <source>
        <dbReference type="SAM" id="SignalP"/>
    </source>
</evidence>
<name>A0A158GL52_CABSO</name>
<evidence type="ECO:0000313" key="3">
    <source>
        <dbReference type="EMBL" id="SAL32673.1"/>
    </source>
</evidence>
<organism evidence="3 4">
    <name type="scientific">Caballeronia sordidicola</name>
    <name type="common">Burkholderia sordidicola</name>
    <dbReference type="NCBI Taxonomy" id="196367"/>
    <lineage>
        <taxon>Bacteria</taxon>
        <taxon>Pseudomonadati</taxon>
        <taxon>Pseudomonadota</taxon>
        <taxon>Betaproteobacteria</taxon>
        <taxon>Burkholderiales</taxon>
        <taxon>Burkholderiaceae</taxon>
        <taxon>Caballeronia</taxon>
    </lineage>
</organism>
<gene>
    <name evidence="3" type="ORF">AWB64_03029</name>
</gene>
<feature type="signal peptide" evidence="2">
    <location>
        <begin position="1"/>
        <end position="22"/>
    </location>
</feature>
<accession>A0A158GL52</accession>
<proteinExistence type="predicted"/>
<evidence type="ECO:0000313" key="4">
    <source>
        <dbReference type="Proteomes" id="UP000054893"/>
    </source>
</evidence>
<dbReference type="OrthoDB" id="8535306at2"/>
<sequence>MRFFARGLAAITLCSIALTMQAATVEQPRAFGHVIGDVLTQRILLPSKGNVAMPSTGRAGVWFERRNPRIEHDAQGRAWLTIDYQITNAPQALTTVMLPSLTLNVPGGSALQVPEWPVSVSPLTPQTAFSTGDLQALRPDRQAWVVGTAPLRRQMTWTLGVLALTLLAWFGWWQWRNRRDAERLPFARAWNEMRGSKDDGKNSGARDWLCLHRALNETAGQVVHAGTLAALFAKAPYLRPMHAQLERFYQHSGERFFASRELPLSDAEFSLPDLCRSLYRAQRRQQR</sequence>
<keyword evidence="1" id="KW-1133">Transmembrane helix</keyword>
<keyword evidence="1" id="KW-0812">Transmembrane</keyword>
<dbReference type="EMBL" id="FCOC02000008">
    <property type="protein sequence ID" value="SAL32673.1"/>
    <property type="molecule type" value="Genomic_DNA"/>
</dbReference>
<dbReference type="AlphaFoldDB" id="A0A158GL52"/>
<keyword evidence="2" id="KW-0732">Signal</keyword>
<evidence type="ECO:0000256" key="1">
    <source>
        <dbReference type="SAM" id="Phobius"/>
    </source>
</evidence>